<dbReference type="Gene3D" id="3.80.10.10">
    <property type="entry name" value="Ribonuclease Inhibitor"/>
    <property type="match status" value="1"/>
</dbReference>
<keyword evidence="3" id="KW-1185">Reference proteome</keyword>
<dbReference type="AlphaFoldDB" id="A0AAD7FP69"/>
<dbReference type="Gene3D" id="1.20.1280.50">
    <property type="match status" value="1"/>
</dbReference>
<dbReference type="PANTHER" id="PTHR38926">
    <property type="entry name" value="F-BOX DOMAIN CONTAINING PROTEIN, EXPRESSED"/>
    <property type="match status" value="1"/>
</dbReference>
<name>A0AAD7FP69_9AGAR</name>
<dbReference type="Proteomes" id="UP001221142">
    <property type="component" value="Unassembled WGS sequence"/>
</dbReference>
<dbReference type="EMBL" id="JARKIF010000007">
    <property type="protein sequence ID" value="KAJ7635329.1"/>
    <property type="molecule type" value="Genomic_DNA"/>
</dbReference>
<sequence>MLSPTMHACQRCGYNLVQSPVQPNRARLRARLSELDSLITALQAERDALQAESDGIVYPALSLPPEITADIFEHCVVPLSIPSSALVPLLLTRICREWRQIALASPRLWQSLQIPGSLPVTVLKTWLSCTGNLPLDFLFHTRDYSDTLFESMLRRSHQWRDVHFAILPMLLHRINNRDNLLPNLRKIHLDVCGLDVYPETIRIRNAPLLREALVTTHTNFELPWQQLTSLKLAYKSLMECLAILACCPLLRHLDASPDTLGSAVTQPTVVTLAHLESCISSFSDHSLLQYLALPRLEQLSLYSIGDRPGHAAAFMERSRCRLRKFDVLSGIFVSDHFREILLALPDSVEHLSVSWWHAERADVVFATLGEVEILPRINRLILKGDELSRDGYQSLFDALRARAQGTTHMSVSVSVHEDVYSRGITVLPDSAQIGQFRELVAMGMNLRLEVSTTVDSSPVVFDWT</sequence>
<evidence type="ECO:0000313" key="2">
    <source>
        <dbReference type="EMBL" id="KAJ7635329.1"/>
    </source>
</evidence>
<keyword evidence="1" id="KW-0175">Coiled coil</keyword>
<evidence type="ECO:0008006" key="4">
    <source>
        <dbReference type="Google" id="ProtNLM"/>
    </source>
</evidence>
<feature type="non-terminal residue" evidence="2">
    <location>
        <position position="1"/>
    </location>
</feature>
<proteinExistence type="predicted"/>
<dbReference type="InterPro" id="IPR032675">
    <property type="entry name" value="LRR_dom_sf"/>
</dbReference>
<gene>
    <name evidence="2" type="ORF">FB45DRAFT_790895</name>
</gene>
<dbReference type="PANTHER" id="PTHR38926:SF5">
    <property type="entry name" value="F-BOX AND LEUCINE-RICH REPEAT PROTEIN 6"/>
    <property type="match status" value="1"/>
</dbReference>
<accession>A0AAD7FP69</accession>
<comment type="caution">
    <text evidence="2">The sequence shown here is derived from an EMBL/GenBank/DDBJ whole genome shotgun (WGS) entry which is preliminary data.</text>
</comment>
<reference evidence="2" key="1">
    <citation type="submission" date="2023-03" db="EMBL/GenBank/DDBJ databases">
        <title>Massive genome expansion in bonnet fungi (Mycena s.s.) driven by repeated elements and novel gene families across ecological guilds.</title>
        <authorList>
            <consortium name="Lawrence Berkeley National Laboratory"/>
            <person name="Harder C.B."/>
            <person name="Miyauchi S."/>
            <person name="Viragh M."/>
            <person name="Kuo A."/>
            <person name="Thoen E."/>
            <person name="Andreopoulos B."/>
            <person name="Lu D."/>
            <person name="Skrede I."/>
            <person name="Drula E."/>
            <person name="Henrissat B."/>
            <person name="Morin E."/>
            <person name="Kohler A."/>
            <person name="Barry K."/>
            <person name="LaButti K."/>
            <person name="Morin E."/>
            <person name="Salamov A."/>
            <person name="Lipzen A."/>
            <person name="Mereny Z."/>
            <person name="Hegedus B."/>
            <person name="Baldrian P."/>
            <person name="Stursova M."/>
            <person name="Weitz H."/>
            <person name="Taylor A."/>
            <person name="Grigoriev I.V."/>
            <person name="Nagy L.G."/>
            <person name="Martin F."/>
            <person name="Kauserud H."/>
        </authorList>
    </citation>
    <scope>NUCLEOTIDE SEQUENCE</scope>
    <source>
        <strain evidence="2">9284</strain>
    </source>
</reference>
<organism evidence="2 3">
    <name type="scientific">Roridomyces roridus</name>
    <dbReference type="NCBI Taxonomy" id="1738132"/>
    <lineage>
        <taxon>Eukaryota</taxon>
        <taxon>Fungi</taxon>
        <taxon>Dikarya</taxon>
        <taxon>Basidiomycota</taxon>
        <taxon>Agaricomycotina</taxon>
        <taxon>Agaricomycetes</taxon>
        <taxon>Agaricomycetidae</taxon>
        <taxon>Agaricales</taxon>
        <taxon>Marasmiineae</taxon>
        <taxon>Mycenaceae</taxon>
        <taxon>Roridomyces</taxon>
    </lineage>
</organism>
<feature type="coiled-coil region" evidence="1">
    <location>
        <begin position="25"/>
        <end position="52"/>
    </location>
</feature>
<evidence type="ECO:0000256" key="1">
    <source>
        <dbReference type="SAM" id="Coils"/>
    </source>
</evidence>
<protein>
    <recommendedName>
        <fullName evidence="4">F-box domain-containing protein</fullName>
    </recommendedName>
</protein>
<evidence type="ECO:0000313" key="3">
    <source>
        <dbReference type="Proteomes" id="UP001221142"/>
    </source>
</evidence>
<dbReference type="SUPFAM" id="SSF52047">
    <property type="entry name" value="RNI-like"/>
    <property type="match status" value="1"/>
</dbReference>